<keyword evidence="14" id="KW-0443">Lipid metabolism</keyword>
<evidence type="ECO:0000256" key="3">
    <source>
        <dbReference type="ARBA" id="ARBA00022692"/>
    </source>
</evidence>
<dbReference type="GO" id="GO:0005741">
    <property type="term" value="C:mitochondrial outer membrane"/>
    <property type="evidence" value="ECO:0007669"/>
    <property type="project" value="UniProtKB-SubCell"/>
</dbReference>
<feature type="binding site" evidence="14">
    <location>
        <position position="298"/>
    </location>
    <ligand>
        <name>NADP(+)</name>
        <dbReference type="ChEBI" id="CHEBI:58349"/>
    </ligand>
</feature>
<feature type="binding site" evidence="14">
    <location>
        <position position="567"/>
    </location>
    <ligand>
        <name>NADP(+)</name>
        <dbReference type="ChEBI" id="CHEBI:58349"/>
    </ligand>
</feature>
<feature type="binding site" evidence="14">
    <location>
        <position position="484"/>
    </location>
    <ligand>
        <name>FAD</name>
        <dbReference type="ChEBI" id="CHEBI:57692"/>
    </ligand>
</feature>
<feature type="binding site" evidence="14">
    <location>
        <position position="709"/>
    </location>
    <ligand>
        <name>FAD</name>
        <dbReference type="ChEBI" id="CHEBI:57692"/>
    </ligand>
</feature>
<dbReference type="PANTHER" id="PTHR19384">
    <property type="entry name" value="NITRIC OXIDE SYNTHASE-RELATED"/>
    <property type="match status" value="1"/>
</dbReference>
<evidence type="ECO:0000256" key="11">
    <source>
        <dbReference type="ARBA" id="ARBA00023136"/>
    </source>
</evidence>
<evidence type="ECO:0000256" key="7">
    <source>
        <dbReference type="ARBA" id="ARBA00022955"/>
    </source>
</evidence>
<comment type="catalytic activity">
    <reaction evidence="14 15">
        <text>2 oxidized [cytochrome P450] + NADPH = 2 reduced [cytochrome P450] + NADP(+) + H(+)</text>
        <dbReference type="Rhea" id="RHEA:24040"/>
        <dbReference type="Rhea" id="RHEA-COMP:14627"/>
        <dbReference type="Rhea" id="RHEA-COMP:14628"/>
        <dbReference type="ChEBI" id="CHEBI:15378"/>
        <dbReference type="ChEBI" id="CHEBI:55376"/>
        <dbReference type="ChEBI" id="CHEBI:57783"/>
        <dbReference type="ChEBI" id="CHEBI:58349"/>
        <dbReference type="ChEBI" id="CHEBI:60344"/>
        <dbReference type="EC" id="1.6.2.4"/>
    </reaction>
</comment>
<dbReference type="PANTHER" id="PTHR19384:SF17">
    <property type="entry name" value="NADPH--CYTOCHROME P450 REDUCTASE"/>
    <property type="match status" value="1"/>
</dbReference>
<evidence type="ECO:0000256" key="9">
    <source>
        <dbReference type="ARBA" id="ARBA00023002"/>
    </source>
</evidence>
<evidence type="ECO:0000256" key="13">
    <source>
        <dbReference type="ARBA" id="ARBA00023221"/>
    </source>
</evidence>
<dbReference type="InterPro" id="IPR003097">
    <property type="entry name" value="CysJ-like_FAD-binding"/>
</dbReference>
<keyword evidence="9 14" id="KW-0560">Oxidoreductase</keyword>
<keyword evidence="7 14" id="KW-0752">Steroid biosynthesis</keyword>
<feature type="binding site" evidence="14">
    <location>
        <position position="671"/>
    </location>
    <ligand>
        <name>NADP(+)</name>
        <dbReference type="ChEBI" id="CHEBI:58349"/>
    </ligand>
</feature>
<comment type="subcellular location">
    <subcellularLocation>
        <location evidence="14">Endoplasmic reticulum membrane</location>
        <topology evidence="14">Single-pass membrane protein</topology>
        <orientation evidence="14">Cytoplasmic side</orientation>
    </subcellularLocation>
    <subcellularLocation>
        <location evidence="14">Mitochondrion outer membrane</location>
        <topology evidence="14">Single-pass membrane protein</topology>
        <orientation evidence="14">Cytoplasmic side</orientation>
    </subcellularLocation>
    <subcellularLocation>
        <location evidence="14">Cell membrane</location>
        <topology evidence="14">Single-pass membrane protein</topology>
        <orientation evidence="14">Cytoplasmic side</orientation>
    </subcellularLocation>
</comment>
<dbReference type="GO" id="GO:0050661">
    <property type="term" value="F:NADP binding"/>
    <property type="evidence" value="ECO:0007669"/>
    <property type="project" value="UniProtKB-UniRule"/>
</dbReference>
<dbReference type="Gene3D" id="1.20.990.10">
    <property type="entry name" value="NADPH-cytochrome p450 Reductase, Chain A, domain 3"/>
    <property type="match status" value="1"/>
</dbReference>
<dbReference type="GO" id="GO:0050660">
    <property type="term" value="F:flavin adenine dinucleotide binding"/>
    <property type="evidence" value="ECO:0007669"/>
    <property type="project" value="UniProtKB-UniRule"/>
</dbReference>
<evidence type="ECO:0000259" key="16">
    <source>
        <dbReference type="PROSITE" id="PS50902"/>
    </source>
</evidence>
<keyword evidence="10 14" id="KW-0756">Sterol biosynthesis</keyword>
<dbReference type="EC" id="1.6.2.4" evidence="14 15"/>
<comment type="caution">
    <text evidence="14">Lacks conserved residue(s) required for the propagation of feature annotation.</text>
</comment>
<feature type="domain" description="FAD-binding FR-type" evidence="17">
    <location>
        <begin position="280"/>
        <end position="553"/>
    </location>
</feature>
<dbReference type="HAMAP" id="MF_03212">
    <property type="entry name" value="NCPR"/>
    <property type="match status" value="1"/>
</dbReference>
<feature type="binding site" evidence="14">
    <location>
        <begin position="129"/>
        <end position="132"/>
    </location>
    <ligand>
        <name>FMN</name>
        <dbReference type="ChEBI" id="CHEBI:58210"/>
    </ligand>
</feature>
<reference evidence="18 19" key="1">
    <citation type="submission" date="2019-09" db="EMBL/GenBank/DDBJ databases">
        <authorList>
            <consortium name="DOE Joint Genome Institute"/>
            <person name="Mondo S.J."/>
            <person name="Navarro-Mendoza M.I."/>
            <person name="Perez-Arques C."/>
            <person name="Panchal S."/>
            <person name="Nicolas F.E."/>
            <person name="Ganguly P."/>
            <person name="Pangilinan J."/>
            <person name="Grigoriev I."/>
            <person name="Heitman J."/>
            <person name="Sanya K."/>
            <person name="Garre V."/>
        </authorList>
    </citation>
    <scope>NUCLEOTIDE SEQUENCE [LARGE SCALE GENOMIC DNA]</scope>
    <source>
        <strain evidence="18 19">MU402</strain>
    </source>
</reference>
<keyword evidence="8" id="KW-1133">Transmembrane helix</keyword>
<evidence type="ECO:0000256" key="2">
    <source>
        <dbReference type="ARBA" id="ARBA00022643"/>
    </source>
</evidence>
<dbReference type="Pfam" id="PF00175">
    <property type="entry name" value="NAD_binding_1"/>
    <property type="match status" value="1"/>
</dbReference>
<feature type="binding site" evidence="14">
    <location>
        <begin position="635"/>
        <end position="639"/>
    </location>
    <ligand>
        <name>NADP(+)</name>
        <dbReference type="ChEBI" id="CHEBI:58349"/>
    </ligand>
</feature>
<sequence length="710" mass="79480">MDPEPAAALFDTTDLVLLTAIGLGTAAWFSRHQLAELFGKKKQKVTTAAASTAQPKRETNFVKVMEQQGRRVIVFYGSQTGTAEGFAARIAKECSQRFGVSCMTADLELYDLTYLDQVPKDKLVVFVLATYGEGDPTDNAMEFWDLVTEEEPAFSESSEDRPLTNLNYVMFGLGNKTYDQYNEVSRRVNKCLLKLGAHLVGEAGEGDDDGSMEEDYLTWKEKMWPAFCETLGVDESSARSGPRQPVYMVEELPEYEKNDVYFGELAEKAKNNAKIIYDAKRPYIANMTSRELFHGADRHCMHIDVDISGTNLSYNTGDHLAIWPTNNETEVNRLASVLGLTDKLDTVVKVAAIDPMAPKKHPFPVPTTYRSIFRYYIEICAPVSRQVLNSFVEYAPSEEAKANLTRLATDKDEYRMQVGDACRNLGEVLQLVTGADTRPGLFASVPFDLIVETVARMQPRFYSISSSAKESPKTISATVVTLAYQPLPTPHRTVYGVNTNFLYSIQMQNEPTVSDGQEHPPYDLAGPRQAYLGADGHCHKIPVHVRHSQFKLPRNPSVPVIMVGPGTGVAPFRGFVRERVVEKRNGKPVGTTLLFYGSRNQAQDFLYADEWPELFETLGGESRIVTAFSRDQAQKIYVQHRLQEHGAQVWELLQKGGYVYVCGDAKSMARDVNQTFVNCAIEYGGMTDEKAHEYVKGLRTTGRYQEDVWS</sequence>
<keyword evidence="11 14" id="KW-0472">Membrane</keyword>
<dbReference type="PROSITE" id="PS51384">
    <property type="entry name" value="FAD_FR"/>
    <property type="match status" value="1"/>
</dbReference>
<comment type="similarity">
    <text evidence="14">In the N-terminal section; belongs to the flavodoxin family.</text>
</comment>
<keyword evidence="13 14" id="KW-0753">Steroid metabolism</keyword>
<dbReference type="FunFam" id="3.40.50.360:FF:000024">
    <property type="entry name" value="NADPH--cytochrome P450 reductase"/>
    <property type="match status" value="1"/>
</dbReference>
<dbReference type="GO" id="GO:0005886">
    <property type="term" value="C:plasma membrane"/>
    <property type="evidence" value="ECO:0007669"/>
    <property type="project" value="UniProtKB-SubCell"/>
</dbReference>
<dbReference type="InterPro" id="IPR039261">
    <property type="entry name" value="FNR_nucleotide-bd"/>
</dbReference>
<dbReference type="Pfam" id="PF00667">
    <property type="entry name" value="FAD_binding_1"/>
    <property type="match status" value="1"/>
</dbReference>
<comment type="cofactor">
    <cofactor evidence="14">
        <name>FMN</name>
        <dbReference type="ChEBI" id="CHEBI:58210"/>
    </cofactor>
    <text evidence="14">Binds 1 FMN per monomer.</text>
</comment>
<evidence type="ECO:0000256" key="5">
    <source>
        <dbReference type="ARBA" id="ARBA00022827"/>
    </source>
</evidence>
<dbReference type="GO" id="GO:0003958">
    <property type="term" value="F:NADPH-hemoprotein reductase activity"/>
    <property type="evidence" value="ECO:0007669"/>
    <property type="project" value="UniProtKB-UniRule"/>
</dbReference>
<dbReference type="CDD" id="cd06204">
    <property type="entry name" value="CYPOR"/>
    <property type="match status" value="1"/>
</dbReference>
<dbReference type="InterPro" id="IPR023173">
    <property type="entry name" value="NADPH_Cyt_P450_Rdtase_alpha"/>
</dbReference>
<dbReference type="InterPro" id="IPR001709">
    <property type="entry name" value="Flavoprot_Pyr_Nucl_cyt_Rdtase"/>
</dbReference>
<comment type="similarity">
    <text evidence="14 15">In the C-terminal section; belongs to the flavoprotein pyridine nucleotide cytochrome reductase family.</text>
</comment>
<comment type="function">
    <text evidence="14">This enzyme is required for electron transfer from NADP to cytochrome P450 in microsomes. It can also provide electron transfer to heme oxygenase and cytochrome B5. Involved in ergosterol biosynthesis.</text>
</comment>
<keyword evidence="1 14" id="KW-0285">Flavoprotein</keyword>
<feature type="binding site" evidence="14">
    <location>
        <begin position="478"/>
        <end position="480"/>
    </location>
    <ligand>
        <name>FAD</name>
        <dbReference type="ChEBI" id="CHEBI:57692"/>
    </ligand>
</feature>
<evidence type="ECO:0000256" key="12">
    <source>
        <dbReference type="ARBA" id="ARBA00023166"/>
    </source>
</evidence>
<dbReference type="GO" id="GO:0005789">
    <property type="term" value="C:endoplasmic reticulum membrane"/>
    <property type="evidence" value="ECO:0007669"/>
    <property type="project" value="UniProtKB-SubCell"/>
</dbReference>
<dbReference type="SUPFAM" id="SSF63380">
    <property type="entry name" value="Riboflavin synthase domain-like"/>
    <property type="match status" value="1"/>
</dbReference>
<evidence type="ECO:0000256" key="14">
    <source>
        <dbReference type="HAMAP-Rule" id="MF_03212"/>
    </source>
</evidence>
<protein>
    <recommendedName>
        <fullName evidence="14 15">NADPH--cytochrome P450 reductase</fullName>
        <shortName evidence="14">CPR</shortName>
        <shortName evidence="14">P450R</shortName>
        <ecNumber evidence="14 15">1.6.2.4</ecNumber>
    </recommendedName>
</protein>
<feature type="binding site" evidence="14">
    <location>
        <position position="208"/>
    </location>
    <ligand>
        <name>FMN</name>
        <dbReference type="ChEBI" id="CHEBI:58210"/>
    </ligand>
</feature>
<keyword evidence="14" id="KW-1003">Cell membrane</keyword>
<keyword evidence="4 14" id="KW-0256">Endoplasmic reticulum</keyword>
<evidence type="ECO:0000313" key="19">
    <source>
        <dbReference type="Proteomes" id="UP000469890"/>
    </source>
</evidence>
<feature type="binding site" evidence="14">
    <location>
        <begin position="460"/>
        <end position="463"/>
    </location>
    <ligand>
        <name>FAD</name>
        <dbReference type="ChEBI" id="CHEBI:57692"/>
    </ligand>
</feature>
<dbReference type="SUPFAM" id="SSF52343">
    <property type="entry name" value="Ferredoxin reductase-like, C-terminal NADP-linked domain"/>
    <property type="match status" value="1"/>
</dbReference>
<dbReference type="EMBL" id="JAAECE010000003">
    <property type="protein sequence ID" value="KAF1804316.1"/>
    <property type="molecule type" value="Genomic_DNA"/>
</dbReference>
<feature type="binding site" evidence="14">
    <location>
        <begin position="629"/>
        <end position="630"/>
    </location>
    <ligand>
        <name>NADP(+)</name>
        <dbReference type="ChEBI" id="CHEBI:58349"/>
    </ligand>
</feature>
<feature type="binding site" evidence="14">
    <location>
        <begin position="78"/>
        <end position="83"/>
    </location>
    <ligand>
        <name>FMN</name>
        <dbReference type="ChEBI" id="CHEBI:58210"/>
    </ligand>
</feature>
<dbReference type="AlphaFoldDB" id="A0A8H4F345"/>
<keyword evidence="3" id="KW-0812">Transmembrane</keyword>
<feature type="domain" description="Flavodoxin-like" evidence="16">
    <location>
        <begin position="72"/>
        <end position="224"/>
    </location>
</feature>
<dbReference type="InterPro" id="IPR001094">
    <property type="entry name" value="Flavdoxin-like"/>
</dbReference>
<dbReference type="InterPro" id="IPR008254">
    <property type="entry name" value="Flavodoxin/NO_synth"/>
</dbReference>
<dbReference type="Gene3D" id="3.40.50.80">
    <property type="entry name" value="Nucleotide-binding domain of ferredoxin-NADP reductase (FNR) module"/>
    <property type="match status" value="1"/>
</dbReference>
<keyword evidence="14" id="KW-0496">Mitochondrion</keyword>
<evidence type="ECO:0000256" key="8">
    <source>
        <dbReference type="ARBA" id="ARBA00022989"/>
    </source>
</evidence>
<dbReference type="InterPro" id="IPR017938">
    <property type="entry name" value="Riboflavin_synthase-like_b-brl"/>
</dbReference>
<proteinExistence type="inferred from homology"/>
<comment type="caution">
    <text evidence="18">The sequence shown here is derived from an EMBL/GenBank/DDBJ whole genome shotgun (WGS) entry which is preliminary data.</text>
</comment>
<evidence type="ECO:0000256" key="1">
    <source>
        <dbReference type="ARBA" id="ARBA00022630"/>
    </source>
</evidence>
<comment type="cofactor">
    <cofactor evidence="14">
        <name>FAD</name>
        <dbReference type="ChEBI" id="CHEBI:57692"/>
    </cofactor>
    <text evidence="14">Binds 1 FAD per monomer.</text>
</comment>
<dbReference type="InterPro" id="IPR029039">
    <property type="entry name" value="Flavoprotein-like_sf"/>
</dbReference>
<dbReference type="PRINTS" id="PR00369">
    <property type="entry name" value="FLAVODOXIN"/>
</dbReference>
<dbReference type="PRINTS" id="PR00371">
    <property type="entry name" value="FPNCR"/>
</dbReference>
<evidence type="ECO:0000313" key="18">
    <source>
        <dbReference type="EMBL" id="KAF1804316.1"/>
    </source>
</evidence>
<dbReference type="InterPro" id="IPR017927">
    <property type="entry name" value="FAD-bd_FR_type"/>
</dbReference>
<dbReference type="Proteomes" id="UP000469890">
    <property type="component" value="Unassembled WGS sequence"/>
</dbReference>
<evidence type="ECO:0000256" key="6">
    <source>
        <dbReference type="ARBA" id="ARBA00022857"/>
    </source>
</evidence>
<dbReference type="InterPro" id="IPR001433">
    <property type="entry name" value="OxRdtase_FAD/NAD-bd"/>
</dbReference>
<organism evidence="18 19">
    <name type="scientific">Mucor circinelloides f. lusitanicus</name>
    <name type="common">Mucor racemosus var. lusitanicus</name>
    <dbReference type="NCBI Taxonomy" id="29924"/>
    <lineage>
        <taxon>Eukaryota</taxon>
        <taxon>Fungi</taxon>
        <taxon>Fungi incertae sedis</taxon>
        <taxon>Mucoromycota</taxon>
        <taxon>Mucoromycotina</taxon>
        <taxon>Mucoromycetes</taxon>
        <taxon>Mucorales</taxon>
        <taxon>Mucorineae</taxon>
        <taxon>Mucoraceae</taxon>
        <taxon>Mucor</taxon>
    </lineage>
</organism>
<name>A0A8H4F345_MUCCL</name>
<keyword evidence="5 14" id="KW-0274">FAD</keyword>
<keyword evidence="6 14" id="KW-0521">NADP</keyword>
<dbReference type="GO" id="GO:0006696">
    <property type="term" value="P:ergosterol biosynthetic process"/>
    <property type="evidence" value="ECO:0007669"/>
    <property type="project" value="UniProtKB-UniRule"/>
</dbReference>
<evidence type="ECO:0000256" key="15">
    <source>
        <dbReference type="PIRNR" id="PIRNR000208"/>
    </source>
</evidence>
<evidence type="ECO:0000256" key="10">
    <source>
        <dbReference type="ARBA" id="ARBA00023011"/>
    </source>
</evidence>
<keyword evidence="14" id="KW-1000">Mitochondrion outer membrane</keyword>
<dbReference type="FunFam" id="3.40.50.80:FF:000001">
    <property type="entry name" value="NADPH--cytochrome P450 reductase 1"/>
    <property type="match status" value="1"/>
</dbReference>
<evidence type="ECO:0000256" key="4">
    <source>
        <dbReference type="ARBA" id="ARBA00022824"/>
    </source>
</evidence>
<gene>
    <name evidence="18" type="ORF">FB192DRAFT_1302589</name>
</gene>
<dbReference type="Gene3D" id="3.40.50.360">
    <property type="match status" value="1"/>
</dbReference>
<dbReference type="Pfam" id="PF00258">
    <property type="entry name" value="Flavodoxin_1"/>
    <property type="match status" value="1"/>
</dbReference>
<keyword evidence="12 14" id="KW-1207">Sterol metabolism</keyword>
<dbReference type="GO" id="GO:0005829">
    <property type="term" value="C:cytosol"/>
    <property type="evidence" value="ECO:0007669"/>
    <property type="project" value="TreeGrafter"/>
</dbReference>
<dbReference type="PROSITE" id="PS50902">
    <property type="entry name" value="FLAVODOXIN_LIKE"/>
    <property type="match status" value="1"/>
</dbReference>
<dbReference type="GO" id="GO:0010181">
    <property type="term" value="F:FMN binding"/>
    <property type="evidence" value="ECO:0007669"/>
    <property type="project" value="UniProtKB-UniRule"/>
</dbReference>
<evidence type="ECO:0000259" key="17">
    <source>
        <dbReference type="PROSITE" id="PS51384"/>
    </source>
</evidence>
<keyword evidence="2 14" id="KW-0288">FMN</keyword>
<dbReference type="Gene3D" id="2.40.30.10">
    <property type="entry name" value="Translation factors"/>
    <property type="match status" value="1"/>
</dbReference>
<keyword evidence="14" id="KW-0444">Lipid biosynthesis</keyword>
<accession>A0A8H4F345</accession>
<comment type="similarity">
    <text evidence="14">Belongs to the NADPH--cytochrome P450 reductase family.</text>
</comment>
<dbReference type="PIRSF" id="PIRSF000208">
    <property type="entry name" value="P450R"/>
    <property type="match status" value="1"/>
</dbReference>
<dbReference type="InterPro" id="IPR023208">
    <property type="entry name" value="P450R"/>
</dbReference>
<dbReference type="SUPFAM" id="SSF52218">
    <property type="entry name" value="Flavoproteins"/>
    <property type="match status" value="1"/>
</dbReference>
<feature type="binding site" evidence="14">
    <location>
        <begin position="496"/>
        <end position="499"/>
    </location>
    <ligand>
        <name>FAD</name>
        <dbReference type="ChEBI" id="CHEBI:57692"/>
    </ligand>
</feature>